<sequence>MAARVGRVLRQQCQRLYCTSSSLVYKPPAAHKSLETQEVVLARNCDSIPGLFRSANSLFSQGGALYIQRAGIKAVGEDTDSHDDFRPVHRDSASVPSVHELIEKDIKDNPVMVYMKGVPDAPECGFSSMVCKILDGYGVKYKSRNVLTDQELREGIKTFSNWPTIPQVYVDGEFLGGSDILMSMHRSGELENKLKHLRKGS</sequence>
<dbReference type="PANTHER" id="PTHR10293">
    <property type="entry name" value="GLUTAREDOXIN FAMILY MEMBER"/>
    <property type="match status" value="1"/>
</dbReference>
<proteinExistence type="inferred from homology"/>
<dbReference type="InterPro" id="IPR033658">
    <property type="entry name" value="GRX_PICOT-like"/>
</dbReference>
<dbReference type="Pfam" id="PF00462">
    <property type="entry name" value="Glutaredoxin"/>
    <property type="match status" value="1"/>
</dbReference>
<name>A0ABP0UHI3_9BRYO</name>
<dbReference type="InterPro" id="IPR036249">
    <property type="entry name" value="Thioredoxin-like_sf"/>
</dbReference>
<evidence type="ECO:0000256" key="1">
    <source>
        <dbReference type="ARBA" id="ARBA00008983"/>
    </source>
</evidence>
<dbReference type="PANTHER" id="PTHR10293:SF16">
    <property type="entry name" value="GLUTAREDOXIN-RELATED PROTEIN 5, MITOCHONDRIAL"/>
    <property type="match status" value="1"/>
</dbReference>
<dbReference type="PROSITE" id="PS51354">
    <property type="entry name" value="GLUTAREDOXIN_2"/>
    <property type="match status" value="1"/>
</dbReference>
<dbReference type="CDD" id="cd03028">
    <property type="entry name" value="GRX_PICOT_like"/>
    <property type="match status" value="1"/>
</dbReference>
<reference evidence="8" key="1">
    <citation type="submission" date="2024-02" db="EMBL/GenBank/DDBJ databases">
        <authorList>
            <consortium name="ELIXIR-Norway"/>
            <consortium name="Elixir Norway"/>
        </authorList>
    </citation>
    <scope>NUCLEOTIDE SEQUENCE</scope>
</reference>
<dbReference type="NCBIfam" id="TIGR00365">
    <property type="entry name" value="Grx4 family monothiol glutaredoxin"/>
    <property type="match status" value="1"/>
</dbReference>
<evidence type="ECO:0000256" key="3">
    <source>
        <dbReference type="ARBA" id="ARBA00022723"/>
    </source>
</evidence>
<evidence type="ECO:0000256" key="4">
    <source>
        <dbReference type="ARBA" id="ARBA00023004"/>
    </source>
</evidence>
<dbReference type="SUPFAM" id="SSF52833">
    <property type="entry name" value="Thioredoxin-like"/>
    <property type="match status" value="1"/>
</dbReference>
<dbReference type="Proteomes" id="UP001497512">
    <property type="component" value="Chromosome 3"/>
</dbReference>
<dbReference type="EMBL" id="OZ019895">
    <property type="protein sequence ID" value="CAK9220288.1"/>
    <property type="molecule type" value="Genomic_DNA"/>
</dbReference>
<dbReference type="InterPro" id="IPR002109">
    <property type="entry name" value="Glutaredoxin"/>
</dbReference>
<organism evidence="8 9">
    <name type="scientific">Sphagnum troendelagicum</name>
    <dbReference type="NCBI Taxonomy" id="128251"/>
    <lineage>
        <taxon>Eukaryota</taxon>
        <taxon>Viridiplantae</taxon>
        <taxon>Streptophyta</taxon>
        <taxon>Embryophyta</taxon>
        <taxon>Bryophyta</taxon>
        <taxon>Sphagnophytina</taxon>
        <taxon>Sphagnopsida</taxon>
        <taxon>Sphagnales</taxon>
        <taxon>Sphagnaceae</taxon>
        <taxon>Sphagnum</taxon>
    </lineage>
</organism>
<keyword evidence="9" id="KW-1185">Reference proteome</keyword>
<gene>
    <name evidence="8" type="ORF">CSSPTR1EN2_LOCUS15357</name>
</gene>
<evidence type="ECO:0000256" key="2">
    <source>
        <dbReference type="ARBA" id="ARBA00022714"/>
    </source>
</evidence>
<evidence type="ECO:0000313" key="9">
    <source>
        <dbReference type="Proteomes" id="UP001497512"/>
    </source>
</evidence>
<evidence type="ECO:0000256" key="6">
    <source>
        <dbReference type="ARBA" id="ARBA00023284"/>
    </source>
</evidence>
<keyword evidence="5" id="KW-0411">Iron-sulfur</keyword>
<dbReference type="Gene3D" id="3.40.30.10">
    <property type="entry name" value="Glutaredoxin"/>
    <property type="match status" value="1"/>
</dbReference>
<comment type="similarity">
    <text evidence="1">Belongs to the glutaredoxin family. CGFS subfamily.</text>
</comment>
<evidence type="ECO:0000259" key="7">
    <source>
        <dbReference type="Pfam" id="PF00462"/>
    </source>
</evidence>
<keyword evidence="6" id="KW-0676">Redox-active center</keyword>
<accession>A0ABP0UHI3</accession>
<evidence type="ECO:0000256" key="5">
    <source>
        <dbReference type="ARBA" id="ARBA00023014"/>
    </source>
</evidence>
<dbReference type="InterPro" id="IPR004480">
    <property type="entry name" value="Monothiol_GRX-rel"/>
</dbReference>
<feature type="domain" description="Glutaredoxin" evidence="7">
    <location>
        <begin position="111"/>
        <end position="174"/>
    </location>
</feature>
<protein>
    <recommendedName>
        <fullName evidence="7">Glutaredoxin domain-containing protein</fullName>
    </recommendedName>
</protein>
<keyword evidence="3" id="KW-0479">Metal-binding</keyword>
<keyword evidence="2" id="KW-0001">2Fe-2S</keyword>
<evidence type="ECO:0000313" key="8">
    <source>
        <dbReference type="EMBL" id="CAK9220288.1"/>
    </source>
</evidence>
<keyword evidence="4" id="KW-0408">Iron</keyword>